<keyword evidence="3" id="KW-0282">Flagellum</keyword>
<keyword evidence="5" id="KW-0969">Cilium</keyword>
<evidence type="ECO:0000256" key="11">
    <source>
        <dbReference type="ARBA" id="ARBA00045865"/>
    </source>
</evidence>
<keyword evidence="2" id="KW-0963">Cytoplasm</keyword>
<dbReference type="PaxDb" id="3218-PP1S157_58V6.1"/>
<dbReference type="GO" id="GO:0060285">
    <property type="term" value="P:cilium-dependent cell motility"/>
    <property type="evidence" value="ECO:0000318"/>
    <property type="project" value="GO_Central"/>
</dbReference>
<feature type="compositionally biased region" description="Basic residues" evidence="12">
    <location>
        <begin position="1"/>
        <end position="14"/>
    </location>
</feature>
<evidence type="ECO:0000256" key="10">
    <source>
        <dbReference type="ARBA" id="ARBA00040899"/>
    </source>
</evidence>
<dbReference type="GO" id="GO:0070286">
    <property type="term" value="P:axonemal dynein complex assembly"/>
    <property type="evidence" value="ECO:0000318"/>
    <property type="project" value="GO_Central"/>
</dbReference>
<name>A0A2K1KWC3_PHYPA</name>
<keyword evidence="6" id="KW-0206">Cytoskeleton</keyword>
<protein>
    <recommendedName>
        <fullName evidence="10">Dynein regulatory complex subunit 2</fullName>
    </recommendedName>
</protein>
<dbReference type="PANTHER" id="PTHR21625">
    <property type="entry name" value="NYD-SP28 PROTEIN"/>
    <property type="match status" value="1"/>
</dbReference>
<reference evidence="14 16" key="2">
    <citation type="journal article" date="2018" name="Plant J.">
        <title>The Physcomitrella patens chromosome-scale assembly reveals moss genome structure and evolution.</title>
        <authorList>
            <person name="Lang D."/>
            <person name="Ullrich K.K."/>
            <person name="Murat F."/>
            <person name="Fuchs J."/>
            <person name="Jenkins J."/>
            <person name="Haas F.B."/>
            <person name="Piednoel M."/>
            <person name="Gundlach H."/>
            <person name="Van Bel M."/>
            <person name="Meyberg R."/>
            <person name="Vives C."/>
            <person name="Morata J."/>
            <person name="Symeonidi A."/>
            <person name="Hiss M."/>
            <person name="Muchero W."/>
            <person name="Kamisugi Y."/>
            <person name="Saleh O."/>
            <person name="Blanc G."/>
            <person name="Decker E.L."/>
            <person name="van Gessel N."/>
            <person name="Grimwood J."/>
            <person name="Hayes R.D."/>
            <person name="Graham S.W."/>
            <person name="Gunter L.E."/>
            <person name="McDaniel S.F."/>
            <person name="Hoernstein S.N.W."/>
            <person name="Larsson A."/>
            <person name="Li F.W."/>
            <person name="Perroud P.F."/>
            <person name="Phillips J."/>
            <person name="Ranjan P."/>
            <person name="Rokshar D.S."/>
            <person name="Rothfels C.J."/>
            <person name="Schneider L."/>
            <person name="Shu S."/>
            <person name="Stevenson D.W."/>
            <person name="Thummler F."/>
            <person name="Tillich M."/>
            <person name="Villarreal Aguilar J.C."/>
            <person name="Widiez T."/>
            <person name="Wong G.K."/>
            <person name="Wymore A."/>
            <person name="Zhang Y."/>
            <person name="Zimmer A.D."/>
            <person name="Quatrano R.S."/>
            <person name="Mayer K.F.X."/>
            <person name="Goodstein D."/>
            <person name="Casacuberta J.M."/>
            <person name="Vandepoele K."/>
            <person name="Reski R."/>
            <person name="Cuming A.C."/>
            <person name="Tuskan G.A."/>
            <person name="Maumus F."/>
            <person name="Salse J."/>
            <person name="Schmutz J."/>
            <person name="Rensing S.A."/>
        </authorList>
    </citation>
    <scope>NUCLEOTIDE SEQUENCE [LARGE SCALE GENOMIC DNA]</scope>
    <source>
        <strain evidence="15 16">cv. Gransden 2004</strain>
    </source>
</reference>
<dbReference type="GO" id="GO:0005930">
    <property type="term" value="C:axoneme"/>
    <property type="evidence" value="ECO:0000318"/>
    <property type="project" value="GO_Central"/>
</dbReference>
<evidence type="ECO:0000259" key="13">
    <source>
        <dbReference type="Pfam" id="PF14772"/>
    </source>
</evidence>
<keyword evidence="7" id="KW-0966">Cell projection</keyword>
<keyword evidence="4" id="KW-0175">Coiled coil</keyword>
<feature type="region of interest" description="Disordered" evidence="12">
    <location>
        <begin position="1"/>
        <end position="20"/>
    </location>
</feature>
<evidence type="ECO:0000256" key="7">
    <source>
        <dbReference type="ARBA" id="ARBA00023273"/>
    </source>
</evidence>
<reference evidence="15" key="3">
    <citation type="submission" date="2020-12" db="UniProtKB">
        <authorList>
            <consortium name="EnsemblPlants"/>
        </authorList>
    </citation>
    <scope>IDENTIFICATION</scope>
</reference>
<evidence type="ECO:0000313" key="14">
    <source>
        <dbReference type="EMBL" id="PNR58084.1"/>
    </source>
</evidence>
<dbReference type="AlphaFoldDB" id="A0A2K1KWC3"/>
<evidence type="ECO:0000256" key="1">
    <source>
        <dbReference type="ARBA" id="ARBA00004611"/>
    </source>
</evidence>
<accession>A0A2K1KWC3</accession>
<comment type="function">
    <text evidence="11">Component of the nexin-dynein regulatory complex (N-DRC), a key regulator of ciliary/flagellar motility which maintains the alignment and integrity of the distal axoneme and regulates microtubule sliding in motile axonemes. Plays a critical role in the assembly of N-DRC and also stabilizes the assembly of multiple inner dynein arms and radial spokes. Coassembles with DRC1 to form a central scaffold needed for assembly of the N-DRC and its attachment to the outer doublet microtubules.</text>
</comment>
<comment type="similarity">
    <text evidence="9">Belongs to the DRC2 family.</text>
</comment>
<proteinExistence type="inferred from homology"/>
<dbReference type="InterPro" id="IPR039750">
    <property type="entry name" value="DRC1/DRC2"/>
</dbReference>
<evidence type="ECO:0000256" key="3">
    <source>
        <dbReference type="ARBA" id="ARBA00022846"/>
    </source>
</evidence>
<evidence type="ECO:0000256" key="9">
    <source>
        <dbReference type="ARBA" id="ARBA00038424"/>
    </source>
</evidence>
<dbReference type="InParanoid" id="A0A2K1KWC3"/>
<dbReference type="OMA" id="WEYLDLF"/>
<dbReference type="Gramene" id="Pp3c3_28240V3.1">
    <property type="protein sequence ID" value="Pp3c3_28240V3.1"/>
    <property type="gene ID" value="Pp3c3_28240"/>
</dbReference>
<gene>
    <name evidence="14" type="ORF">PHYPA_005079</name>
</gene>
<feature type="domain" description="Dynein regulatory complex protein 1/2 N-terminal" evidence="13">
    <location>
        <begin position="30"/>
        <end position="125"/>
    </location>
</feature>
<evidence type="ECO:0000313" key="15">
    <source>
        <dbReference type="EnsemblPlants" id="Pp3c3_28240V3.1"/>
    </source>
</evidence>
<sequence length="488" mass="57522">MAPKSATKKKAKKKPLTEEEKKAKADFDALKAVEMRKKAIRDRKSAFKNAMIDEEKLSVKSMLEIHKKWRSILRIAKIKEQRDDIDWLTKNHVRQMELKDHIIGLYREQLYESEAQRRSAQIKHLSMLDASIDIHYLRTAKMEEEFQEQVKNLEDSFMTERKLMTTNFSNEKKELKDVILAMKVQAEESIYDRRQNKDIEEFNMLKITLELGVEEIERRIERTHKSYLANTEATTISFKNLVAKDIVKSHLIERRMRTLINLHENISYWRVRMVIQGKEFNKVNQKMKDEKECLLNHYTALKRLLGRIKHHERDNLKEVSRNVSDAKNHLMDKLVVAQRVLHLAKRANKLETEHEKIFPFEPLHCFNIPTVPGLVLDRELAEDETTKKSEAKMLGHSVALLVPTQFQVEPKPPEVINGKNPFHWGTYALDENGNEVEESHYMANFNKRFNKVKLDLLTIQTERNRLSEENSKLINGLQKYMDSQIMPK</sequence>
<dbReference type="EnsemblPlants" id="Pp3c3_28240V3.1">
    <property type="protein sequence ID" value="Pp3c3_28240V3.1"/>
    <property type="gene ID" value="Pp3c3_28240"/>
</dbReference>
<dbReference type="PANTHER" id="PTHR21625:SF0">
    <property type="entry name" value="DYNEIN REGULATORY COMPLEX SUBUNIT 2"/>
    <property type="match status" value="1"/>
</dbReference>
<keyword evidence="16" id="KW-1185">Reference proteome</keyword>
<reference evidence="14 16" key="1">
    <citation type="journal article" date="2008" name="Science">
        <title>The Physcomitrella genome reveals evolutionary insights into the conquest of land by plants.</title>
        <authorList>
            <person name="Rensing S."/>
            <person name="Lang D."/>
            <person name="Zimmer A."/>
            <person name="Terry A."/>
            <person name="Salamov A."/>
            <person name="Shapiro H."/>
            <person name="Nishiyama T."/>
            <person name="Perroud P.-F."/>
            <person name="Lindquist E."/>
            <person name="Kamisugi Y."/>
            <person name="Tanahashi T."/>
            <person name="Sakakibara K."/>
            <person name="Fujita T."/>
            <person name="Oishi K."/>
            <person name="Shin-I T."/>
            <person name="Kuroki Y."/>
            <person name="Toyoda A."/>
            <person name="Suzuki Y."/>
            <person name="Hashimoto A."/>
            <person name="Yamaguchi K."/>
            <person name="Sugano A."/>
            <person name="Kohara Y."/>
            <person name="Fujiyama A."/>
            <person name="Anterola A."/>
            <person name="Aoki S."/>
            <person name="Ashton N."/>
            <person name="Barbazuk W.B."/>
            <person name="Barker E."/>
            <person name="Bennetzen J."/>
            <person name="Bezanilla M."/>
            <person name="Blankenship R."/>
            <person name="Cho S.H."/>
            <person name="Dutcher S."/>
            <person name="Estelle M."/>
            <person name="Fawcett J.A."/>
            <person name="Gundlach H."/>
            <person name="Hanada K."/>
            <person name="Heyl A."/>
            <person name="Hicks K.A."/>
            <person name="Hugh J."/>
            <person name="Lohr M."/>
            <person name="Mayer K."/>
            <person name="Melkozernov A."/>
            <person name="Murata T."/>
            <person name="Nelson D."/>
            <person name="Pils B."/>
            <person name="Prigge M."/>
            <person name="Reiss B."/>
            <person name="Renner T."/>
            <person name="Rombauts S."/>
            <person name="Rushton P."/>
            <person name="Sanderfoot A."/>
            <person name="Schween G."/>
            <person name="Shiu S.-H."/>
            <person name="Stueber K."/>
            <person name="Theodoulou F.L."/>
            <person name="Tu H."/>
            <person name="Van de Peer Y."/>
            <person name="Verrier P.J."/>
            <person name="Waters E."/>
            <person name="Wood A."/>
            <person name="Yang L."/>
            <person name="Cove D."/>
            <person name="Cuming A."/>
            <person name="Hasebe M."/>
            <person name="Lucas S."/>
            <person name="Mishler D.B."/>
            <person name="Reski R."/>
            <person name="Grigoriev I."/>
            <person name="Quatrano R.S."/>
            <person name="Boore J.L."/>
        </authorList>
    </citation>
    <scope>NUCLEOTIDE SEQUENCE [LARGE SCALE GENOMIC DNA]</scope>
    <source>
        <strain evidence="15 16">cv. Gransden 2004</strain>
    </source>
</reference>
<dbReference type="STRING" id="3218.A0A2K1KWC3"/>
<dbReference type="GO" id="GO:0003352">
    <property type="term" value="P:regulation of cilium movement"/>
    <property type="evidence" value="ECO:0000318"/>
    <property type="project" value="GO_Central"/>
</dbReference>
<dbReference type="Proteomes" id="UP000006727">
    <property type="component" value="Chromosome 3"/>
</dbReference>
<comment type="subcellular location">
    <subcellularLocation>
        <location evidence="1">Cytoplasm</location>
        <location evidence="1">Cytoskeleton</location>
        <location evidence="1">Flagellum axoneme</location>
    </subcellularLocation>
    <subcellularLocation>
        <location evidence="8">Cytoplasm</location>
        <location evidence="8">Cytoskeleton</location>
        <location evidence="8">Flagellum basal body</location>
    </subcellularLocation>
</comment>
<evidence type="ECO:0000256" key="4">
    <source>
        <dbReference type="ARBA" id="ARBA00023054"/>
    </source>
</evidence>
<dbReference type="Pfam" id="PF14772">
    <property type="entry name" value="NYD-SP28"/>
    <property type="match status" value="1"/>
</dbReference>
<evidence type="ECO:0000256" key="2">
    <source>
        <dbReference type="ARBA" id="ARBA00022490"/>
    </source>
</evidence>
<evidence type="ECO:0000256" key="5">
    <source>
        <dbReference type="ARBA" id="ARBA00023069"/>
    </source>
</evidence>
<evidence type="ECO:0000313" key="16">
    <source>
        <dbReference type="Proteomes" id="UP000006727"/>
    </source>
</evidence>
<evidence type="ECO:0000256" key="6">
    <source>
        <dbReference type="ARBA" id="ARBA00023212"/>
    </source>
</evidence>
<dbReference type="GO" id="GO:0005858">
    <property type="term" value="C:axonemal dynein complex"/>
    <property type="evidence" value="ECO:0007669"/>
    <property type="project" value="InterPro"/>
</dbReference>
<dbReference type="InterPro" id="IPR039505">
    <property type="entry name" value="DRC1/2_N"/>
</dbReference>
<evidence type="ECO:0000256" key="12">
    <source>
        <dbReference type="SAM" id="MobiDB-lite"/>
    </source>
</evidence>
<dbReference type="EMBL" id="ABEU02000003">
    <property type="protein sequence ID" value="PNR58084.1"/>
    <property type="molecule type" value="Genomic_DNA"/>
</dbReference>
<organism evidence="14">
    <name type="scientific">Physcomitrium patens</name>
    <name type="common">Spreading-leaved earth moss</name>
    <name type="synonym">Physcomitrella patens</name>
    <dbReference type="NCBI Taxonomy" id="3218"/>
    <lineage>
        <taxon>Eukaryota</taxon>
        <taxon>Viridiplantae</taxon>
        <taxon>Streptophyta</taxon>
        <taxon>Embryophyta</taxon>
        <taxon>Bryophyta</taxon>
        <taxon>Bryophytina</taxon>
        <taxon>Bryopsida</taxon>
        <taxon>Funariidae</taxon>
        <taxon>Funariales</taxon>
        <taxon>Funariaceae</taxon>
        <taxon>Physcomitrium</taxon>
    </lineage>
</organism>
<evidence type="ECO:0000256" key="8">
    <source>
        <dbReference type="ARBA" id="ARBA00037841"/>
    </source>
</evidence>